<dbReference type="EMBL" id="JARBHB010000008">
    <property type="protein sequence ID" value="KAJ8876982.1"/>
    <property type="molecule type" value="Genomic_DNA"/>
</dbReference>
<sequence>MQNCCRLSCHERFPHTRSLAGRKSMSTVDELVAYATIACALQKRRKCKRKIWTKQWFQRKNRFTHVNLLTELRCYPKDWTKYLRMDEPTYLELLSMQLEEHFEDLKFSCHIAPQTLGKRLPDTCEVIFKAQRNYCKV</sequence>
<proteinExistence type="predicted"/>
<reference evidence="1 2" key="1">
    <citation type="submission" date="2023-02" db="EMBL/GenBank/DDBJ databases">
        <title>LHISI_Scaffold_Assembly.</title>
        <authorList>
            <person name="Stuart O.P."/>
            <person name="Cleave R."/>
            <person name="Magrath M.J.L."/>
            <person name="Mikheyev A.S."/>
        </authorList>
    </citation>
    <scope>NUCLEOTIDE SEQUENCE [LARGE SCALE GENOMIC DNA]</scope>
    <source>
        <strain evidence="1">Daus_M_001</strain>
        <tissue evidence="1">Leg muscle</tissue>
    </source>
</reference>
<comment type="caution">
    <text evidence="1">The sequence shown here is derived from an EMBL/GenBank/DDBJ whole genome shotgun (WGS) entry which is preliminary data.</text>
</comment>
<dbReference type="Proteomes" id="UP001159363">
    <property type="component" value="Chromosome 7"/>
</dbReference>
<name>A0ABQ9GY99_9NEOP</name>
<keyword evidence="2" id="KW-1185">Reference proteome</keyword>
<accession>A0ABQ9GY99</accession>
<evidence type="ECO:0000313" key="2">
    <source>
        <dbReference type="Proteomes" id="UP001159363"/>
    </source>
</evidence>
<organism evidence="1 2">
    <name type="scientific">Dryococelus australis</name>
    <dbReference type="NCBI Taxonomy" id="614101"/>
    <lineage>
        <taxon>Eukaryota</taxon>
        <taxon>Metazoa</taxon>
        <taxon>Ecdysozoa</taxon>
        <taxon>Arthropoda</taxon>
        <taxon>Hexapoda</taxon>
        <taxon>Insecta</taxon>
        <taxon>Pterygota</taxon>
        <taxon>Neoptera</taxon>
        <taxon>Polyneoptera</taxon>
        <taxon>Phasmatodea</taxon>
        <taxon>Verophasmatodea</taxon>
        <taxon>Anareolatae</taxon>
        <taxon>Phasmatidae</taxon>
        <taxon>Eurycanthinae</taxon>
        <taxon>Dryococelus</taxon>
    </lineage>
</organism>
<protein>
    <submittedName>
        <fullName evidence="1">Uncharacterized protein</fullName>
    </submittedName>
</protein>
<evidence type="ECO:0000313" key="1">
    <source>
        <dbReference type="EMBL" id="KAJ8876982.1"/>
    </source>
</evidence>
<gene>
    <name evidence="1" type="ORF">PR048_021434</name>
</gene>